<dbReference type="GO" id="GO:0032259">
    <property type="term" value="P:methylation"/>
    <property type="evidence" value="ECO:0007669"/>
    <property type="project" value="UniProtKB-KW"/>
</dbReference>
<sequence>MNTNSVKFFKSKLNESVPADSEIIVAAWTLSNPENIGKIIRLAHNLNAKQALFIKSKQVHRESKIKKTAGFSFEQMDWDFISESDFLEKINSGYELAILETCDGSTNIFTTKLPKKILLLAGNESHGIPENIIKLSKHKIYIPMPGGCKSLNISNALSVAAFEWYRQQTMP</sequence>
<protein>
    <recommendedName>
        <fullName evidence="3">tRNA/rRNA methyltransferase SpoU type domain-containing protein</fullName>
    </recommendedName>
</protein>
<dbReference type="InterPro" id="IPR029028">
    <property type="entry name" value="Alpha/beta_knot_MTases"/>
</dbReference>
<keyword evidence="1" id="KW-0489">Methyltransferase</keyword>
<dbReference type="InterPro" id="IPR029026">
    <property type="entry name" value="tRNA_m1G_MTases_N"/>
</dbReference>
<dbReference type="InterPro" id="IPR001537">
    <property type="entry name" value="SpoU_MeTrfase"/>
</dbReference>
<evidence type="ECO:0000259" key="3">
    <source>
        <dbReference type="Pfam" id="PF00588"/>
    </source>
</evidence>
<dbReference type="GO" id="GO:0008173">
    <property type="term" value="F:RNA methyltransferase activity"/>
    <property type="evidence" value="ECO:0007669"/>
    <property type="project" value="InterPro"/>
</dbReference>
<organism evidence="4 5">
    <name type="scientific">Draconibacterium aestuarii</name>
    <dbReference type="NCBI Taxonomy" id="2998507"/>
    <lineage>
        <taxon>Bacteria</taxon>
        <taxon>Pseudomonadati</taxon>
        <taxon>Bacteroidota</taxon>
        <taxon>Bacteroidia</taxon>
        <taxon>Marinilabiliales</taxon>
        <taxon>Prolixibacteraceae</taxon>
        <taxon>Draconibacterium</taxon>
    </lineage>
</organism>
<dbReference type="InterPro" id="IPR004441">
    <property type="entry name" value="rRNA_MeTrfase_TrmH"/>
</dbReference>
<dbReference type="PANTHER" id="PTHR46429:SF1">
    <property type="entry name" value="23S RRNA (GUANOSINE-2'-O-)-METHYLTRANSFERASE RLMB"/>
    <property type="match status" value="1"/>
</dbReference>
<dbReference type="PANTHER" id="PTHR46429">
    <property type="entry name" value="23S RRNA (GUANOSINE-2'-O-)-METHYLTRANSFERASE RLMB"/>
    <property type="match status" value="1"/>
</dbReference>
<dbReference type="Proteomes" id="UP001145087">
    <property type="component" value="Unassembled WGS sequence"/>
</dbReference>
<name>A0A9X3F468_9BACT</name>
<proteinExistence type="predicted"/>
<dbReference type="GO" id="GO:0006396">
    <property type="term" value="P:RNA processing"/>
    <property type="evidence" value="ECO:0007669"/>
    <property type="project" value="InterPro"/>
</dbReference>
<keyword evidence="5" id="KW-1185">Reference proteome</keyword>
<dbReference type="RefSeq" id="WP_343332639.1">
    <property type="nucleotide sequence ID" value="NZ_JAPOHD010000015.1"/>
</dbReference>
<dbReference type="Pfam" id="PF00588">
    <property type="entry name" value="SpoU_methylase"/>
    <property type="match status" value="1"/>
</dbReference>
<dbReference type="SUPFAM" id="SSF75217">
    <property type="entry name" value="alpha/beta knot"/>
    <property type="match status" value="1"/>
</dbReference>
<dbReference type="GO" id="GO:0005829">
    <property type="term" value="C:cytosol"/>
    <property type="evidence" value="ECO:0007669"/>
    <property type="project" value="TreeGrafter"/>
</dbReference>
<evidence type="ECO:0000256" key="1">
    <source>
        <dbReference type="ARBA" id="ARBA00022603"/>
    </source>
</evidence>
<dbReference type="AlphaFoldDB" id="A0A9X3F468"/>
<feature type="domain" description="tRNA/rRNA methyltransferase SpoU type" evidence="3">
    <location>
        <begin position="23"/>
        <end position="161"/>
    </location>
</feature>
<accession>A0A9X3F468</accession>
<dbReference type="GO" id="GO:0003723">
    <property type="term" value="F:RNA binding"/>
    <property type="evidence" value="ECO:0007669"/>
    <property type="project" value="InterPro"/>
</dbReference>
<keyword evidence="2" id="KW-0808">Transferase</keyword>
<dbReference type="Gene3D" id="3.40.1280.10">
    <property type="match status" value="1"/>
</dbReference>
<evidence type="ECO:0000313" key="4">
    <source>
        <dbReference type="EMBL" id="MCY1720306.1"/>
    </source>
</evidence>
<evidence type="ECO:0000256" key="2">
    <source>
        <dbReference type="ARBA" id="ARBA00022679"/>
    </source>
</evidence>
<reference evidence="4" key="1">
    <citation type="submission" date="2022-11" db="EMBL/GenBank/DDBJ databases">
        <title>Marilongibacter aestuarii gen. nov., sp. nov., isolated from tidal flat sediment.</title>
        <authorList>
            <person name="Jiayan W."/>
        </authorList>
    </citation>
    <scope>NUCLEOTIDE SEQUENCE</scope>
    <source>
        <strain evidence="4">Z1-6</strain>
    </source>
</reference>
<evidence type="ECO:0000313" key="5">
    <source>
        <dbReference type="Proteomes" id="UP001145087"/>
    </source>
</evidence>
<comment type="caution">
    <text evidence="4">The sequence shown here is derived from an EMBL/GenBank/DDBJ whole genome shotgun (WGS) entry which is preliminary data.</text>
</comment>
<gene>
    <name evidence="4" type="ORF">OU798_08125</name>
</gene>
<dbReference type="EMBL" id="JAPOHD010000015">
    <property type="protein sequence ID" value="MCY1720306.1"/>
    <property type="molecule type" value="Genomic_DNA"/>
</dbReference>